<sequence>ASYCRVLSVADDTGCTTCASRIRQPPFAHLYRPQGRRDTLVVLHALFDHETPHSLPPVARLFVVIVGGPVGLSPIADPLHQSVVWPRSLATPTA</sequence>
<gene>
    <name evidence="1" type="ORF">BpHYR1_048520</name>
</gene>
<evidence type="ECO:0000313" key="1">
    <source>
        <dbReference type="EMBL" id="RNA06942.1"/>
    </source>
</evidence>
<dbReference type="EMBL" id="REGN01007217">
    <property type="protein sequence ID" value="RNA06942.1"/>
    <property type="molecule type" value="Genomic_DNA"/>
</dbReference>
<name>A0A3M7Q6Z2_BRAPC</name>
<reference evidence="1 2" key="1">
    <citation type="journal article" date="2018" name="Sci. Rep.">
        <title>Genomic signatures of local adaptation to the degree of environmental predictability in rotifers.</title>
        <authorList>
            <person name="Franch-Gras L."/>
            <person name="Hahn C."/>
            <person name="Garcia-Roger E.M."/>
            <person name="Carmona M.J."/>
            <person name="Serra M."/>
            <person name="Gomez A."/>
        </authorList>
    </citation>
    <scope>NUCLEOTIDE SEQUENCE [LARGE SCALE GENOMIC DNA]</scope>
    <source>
        <strain evidence="1">HYR1</strain>
    </source>
</reference>
<feature type="non-terminal residue" evidence="1">
    <location>
        <position position="1"/>
    </location>
</feature>
<proteinExistence type="predicted"/>
<keyword evidence="2" id="KW-1185">Reference proteome</keyword>
<evidence type="ECO:0000313" key="2">
    <source>
        <dbReference type="Proteomes" id="UP000276133"/>
    </source>
</evidence>
<dbReference type="AlphaFoldDB" id="A0A3M7Q6Z2"/>
<comment type="caution">
    <text evidence="1">The sequence shown here is derived from an EMBL/GenBank/DDBJ whole genome shotgun (WGS) entry which is preliminary data.</text>
</comment>
<dbReference type="Proteomes" id="UP000276133">
    <property type="component" value="Unassembled WGS sequence"/>
</dbReference>
<protein>
    <submittedName>
        <fullName evidence="1">Uncharacterized protein</fullName>
    </submittedName>
</protein>
<accession>A0A3M7Q6Z2</accession>
<organism evidence="1 2">
    <name type="scientific">Brachionus plicatilis</name>
    <name type="common">Marine rotifer</name>
    <name type="synonym">Brachionus muelleri</name>
    <dbReference type="NCBI Taxonomy" id="10195"/>
    <lineage>
        <taxon>Eukaryota</taxon>
        <taxon>Metazoa</taxon>
        <taxon>Spiralia</taxon>
        <taxon>Gnathifera</taxon>
        <taxon>Rotifera</taxon>
        <taxon>Eurotatoria</taxon>
        <taxon>Monogononta</taxon>
        <taxon>Pseudotrocha</taxon>
        <taxon>Ploima</taxon>
        <taxon>Brachionidae</taxon>
        <taxon>Brachionus</taxon>
    </lineage>
</organism>